<organism evidence="2">
    <name type="scientific">Tanacetum cinerariifolium</name>
    <name type="common">Dalmatian daisy</name>
    <name type="synonym">Chrysanthemum cinerariifolium</name>
    <dbReference type="NCBI Taxonomy" id="118510"/>
    <lineage>
        <taxon>Eukaryota</taxon>
        <taxon>Viridiplantae</taxon>
        <taxon>Streptophyta</taxon>
        <taxon>Embryophyta</taxon>
        <taxon>Tracheophyta</taxon>
        <taxon>Spermatophyta</taxon>
        <taxon>Magnoliopsida</taxon>
        <taxon>eudicotyledons</taxon>
        <taxon>Gunneridae</taxon>
        <taxon>Pentapetalae</taxon>
        <taxon>asterids</taxon>
        <taxon>campanulids</taxon>
        <taxon>Asterales</taxon>
        <taxon>Asteraceae</taxon>
        <taxon>Asteroideae</taxon>
        <taxon>Anthemideae</taxon>
        <taxon>Anthemidinae</taxon>
        <taxon>Tanacetum</taxon>
    </lineage>
</organism>
<feature type="region of interest" description="Disordered" evidence="1">
    <location>
        <begin position="1"/>
        <end position="27"/>
    </location>
</feature>
<dbReference type="EMBL" id="BKCJ011397528">
    <property type="protein sequence ID" value="GFD29733.1"/>
    <property type="molecule type" value="Genomic_DNA"/>
</dbReference>
<reference evidence="2" key="1">
    <citation type="journal article" date="2019" name="Sci. Rep.">
        <title>Draft genome of Tanacetum cinerariifolium, the natural source of mosquito coil.</title>
        <authorList>
            <person name="Yamashiro T."/>
            <person name="Shiraishi A."/>
            <person name="Satake H."/>
            <person name="Nakayama K."/>
        </authorList>
    </citation>
    <scope>NUCLEOTIDE SEQUENCE</scope>
</reference>
<comment type="caution">
    <text evidence="2">The sequence shown here is derived from an EMBL/GenBank/DDBJ whole genome shotgun (WGS) entry which is preliminary data.</text>
</comment>
<dbReference type="AlphaFoldDB" id="A0A699V6M5"/>
<proteinExistence type="predicted"/>
<protein>
    <submittedName>
        <fullName evidence="2">Uncharacterized protein</fullName>
    </submittedName>
</protein>
<feature type="non-terminal residue" evidence="2">
    <location>
        <position position="1"/>
    </location>
</feature>
<sequence>GPGAESKGGAAATRPRAAGAGRAGGGG</sequence>
<accession>A0A699V6M5</accession>
<evidence type="ECO:0000256" key="1">
    <source>
        <dbReference type="SAM" id="MobiDB-lite"/>
    </source>
</evidence>
<evidence type="ECO:0000313" key="2">
    <source>
        <dbReference type="EMBL" id="GFD29733.1"/>
    </source>
</evidence>
<name>A0A699V6M5_TANCI</name>
<feature type="compositionally biased region" description="Low complexity" evidence="1">
    <location>
        <begin position="8"/>
        <end position="20"/>
    </location>
</feature>
<gene>
    <name evidence="2" type="ORF">Tci_901702</name>
</gene>